<keyword evidence="2" id="KW-1185">Reference proteome</keyword>
<name>L9XNS5_9EURY</name>
<feature type="non-terminal residue" evidence="1">
    <location>
        <position position="129"/>
    </location>
</feature>
<dbReference type="EMBL" id="AOIA01000070">
    <property type="protein sequence ID" value="ELY62293.1"/>
    <property type="molecule type" value="Genomic_DNA"/>
</dbReference>
<gene>
    <name evidence="1" type="ORF">C492_08355</name>
</gene>
<dbReference type="AlphaFoldDB" id="L9XNS5"/>
<reference evidence="1 2" key="1">
    <citation type="journal article" date="2014" name="PLoS Genet.">
        <title>Phylogenetically driven sequencing of extremely halophilic archaea reveals strategies for static and dynamic osmo-response.</title>
        <authorList>
            <person name="Becker E.A."/>
            <person name="Seitzer P.M."/>
            <person name="Tritt A."/>
            <person name="Larsen D."/>
            <person name="Krusor M."/>
            <person name="Yao A.I."/>
            <person name="Wu D."/>
            <person name="Madern D."/>
            <person name="Eisen J.A."/>
            <person name="Darling A.E."/>
            <person name="Facciotti M.T."/>
        </authorList>
    </citation>
    <scope>NUCLEOTIDE SEQUENCE [LARGE SCALE GENOMIC DNA]</scope>
    <source>
        <strain evidence="1 2">DSM 18795</strain>
    </source>
</reference>
<sequence length="129" mass="14057">PAAILRGARNIGGLSDRALDDPDNLRKTLAKWGETLEELTTEFNRARGDEKSALGAEIMRSSHGLAGSIVHLLDAVGIDVTREVRIPGGRDPRQLDQLAESITRSILVQSRYGVFAPYRHVLETDAGEP</sequence>
<dbReference type="Proteomes" id="UP000011531">
    <property type="component" value="Unassembled WGS sequence"/>
</dbReference>
<protein>
    <submittedName>
        <fullName evidence="1">Uncharacterized protein</fullName>
    </submittedName>
</protein>
<organism evidence="1 2">
    <name type="scientific">Natronococcus jeotgali DSM 18795</name>
    <dbReference type="NCBI Taxonomy" id="1227498"/>
    <lineage>
        <taxon>Archaea</taxon>
        <taxon>Methanobacteriati</taxon>
        <taxon>Methanobacteriota</taxon>
        <taxon>Stenosarchaea group</taxon>
        <taxon>Halobacteria</taxon>
        <taxon>Halobacteriales</taxon>
        <taxon>Natrialbaceae</taxon>
        <taxon>Natronococcus</taxon>
    </lineage>
</organism>
<evidence type="ECO:0000313" key="2">
    <source>
        <dbReference type="Proteomes" id="UP000011531"/>
    </source>
</evidence>
<feature type="non-terminal residue" evidence="1">
    <location>
        <position position="1"/>
    </location>
</feature>
<comment type="caution">
    <text evidence="1">The sequence shown here is derived from an EMBL/GenBank/DDBJ whole genome shotgun (WGS) entry which is preliminary data.</text>
</comment>
<evidence type="ECO:0000313" key="1">
    <source>
        <dbReference type="EMBL" id="ELY62293.1"/>
    </source>
</evidence>
<accession>L9XNS5</accession>
<proteinExistence type="predicted"/>